<dbReference type="Gene3D" id="3.40.50.2300">
    <property type="match status" value="1"/>
</dbReference>
<dbReference type="InterPro" id="IPR050595">
    <property type="entry name" value="Bact_response_regulator"/>
</dbReference>
<evidence type="ECO:0000256" key="3">
    <source>
        <dbReference type="ARBA" id="ARBA00023163"/>
    </source>
</evidence>
<evidence type="ECO:0000259" key="5">
    <source>
        <dbReference type="PROSITE" id="PS50110"/>
    </source>
</evidence>
<evidence type="ECO:0000256" key="1">
    <source>
        <dbReference type="ARBA" id="ARBA00022553"/>
    </source>
</evidence>
<keyword evidence="1 4" id="KW-0597">Phosphoprotein</keyword>
<dbReference type="PANTHER" id="PTHR44591:SF3">
    <property type="entry name" value="RESPONSE REGULATORY DOMAIN-CONTAINING PROTEIN"/>
    <property type="match status" value="1"/>
</dbReference>
<dbReference type="EMBL" id="BBJU01000037">
    <property type="protein sequence ID" value="GAK73387.1"/>
    <property type="molecule type" value="Genomic_DNA"/>
</dbReference>
<protein>
    <submittedName>
        <fullName evidence="6">Putative two-component response regulator</fullName>
    </submittedName>
</protein>
<organism evidence="6 7">
    <name type="scientific">Agrobacterium rubi TR3 = NBRC 13261</name>
    <dbReference type="NCBI Taxonomy" id="1368415"/>
    <lineage>
        <taxon>Bacteria</taxon>
        <taxon>Pseudomonadati</taxon>
        <taxon>Pseudomonadota</taxon>
        <taxon>Alphaproteobacteria</taxon>
        <taxon>Hyphomicrobiales</taxon>
        <taxon>Rhizobiaceae</taxon>
        <taxon>Rhizobium/Agrobacterium group</taxon>
        <taxon>Agrobacterium</taxon>
    </lineage>
</organism>
<sequence>MDNETVTILPEPIALVVDDEPLIRMDTADILADAGYHVIEAASADEAFEILEKHSSLKLLFTDIQMPGALDGIALANRVGERWPHIRVIVASGAVVPAEGALPETSRFLSKPLDAVVVLQVLKDFHRSRIDGVDFASPTIKTMVKRP</sequence>
<dbReference type="PANTHER" id="PTHR44591">
    <property type="entry name" value="STRESS RESPONSE REGULATOR PROTEIN 1"/>
    <property type="match status" value="1"/>
</dbReference>
<dbReference type="SMART" id="SM00448">
    <property type="entry name" value="REC"/>
    <property type="match status" value="1"/>
</dbReference>
<dbReference type="Pfam" id="PF00072">
    <property type="entry name" value="Response_reg"/>
    <property type="match status" value="1"/>
</dbReference>
<feature type="modified residue" description="4-aspartylphosphate" evidence="4">
    <location>
        <position position="63"/>
    </location>
</feature>
<evidence type="ECO:0000256" key="2">
    <source>
        <dbReference type="ARBA" id="ARBA00023015"/>
    </source>
</evidence>
<dbReference type="InterPro" id="IPR011006">
    <property type="entry name" value="CheY-like_superfamily"/>
</dbReference>
<reference evidence="6 7" key="1">
    <citation type="submission" date="2014-08" db="EMBL/GenBank/DDBJ databases">
        <title>Whole genome shotgun sequence of Rhizobium rubi NBRC 13261.</title>
        <authorList>
            <person name="Katano-Makiyama Y."/>
            <person name="Hosoyama A."/>
            <person name="Hashimoto M."/>
            <person name="Hosoyama Y."/>
            <person name="Noguchi M."/>
            <person name="Tsuchikane K."/>
            <person name="Uohara A."/>
            <person name="Ohji S."/>
            <person name="Ichikawa N."/>
            <person name="Kimura A."/>
            <person name="Yamazoe A."/>
            <person name="Fujita N."/>
        </authorList>
    </citation>
    <scope>NUCLEOTIDE SEQUENCE [LARGE SCALE GENOMIC DNA]</scope>
    <source>
        <strain evidence="6 7">NBRC 13261</strain>
    </source>
</reference>
<dbReference type="InterPro" id="IPR001789">
    <property type="entry name" value="Sig_transdc_resp-reg_receiver"/>
</dbReference>
<dbReference type="SUPFAM" id="SSF52172">
    <property type="entry name" value="CheY-like"/>
    <property type="match status" value="1"/>
</dbReference>
<dbReference type="PROSITE" id="PS50110">
    <property type="entry name" value="RESPONSE_REGULATORY"/>
    <property type="match status" value="1"/>
</dbReference>
<evidence type="ECO:0000313" key="6">
    <source>
        <dbReference type="EMBL" id="GAK73387.1"/>
    </source>
</evidence>
<dbReference type="RefSeq" id="WP_045232797.1">
    <property type="nucleotide sequence ID" value="NZ_BBJU01000037.1"/>
</dbReference>
<dbReference type="AlphaFoldDB" id="A0A081D391"/>
<feature type="domain" description="Response regulatory" evidence="5">
    <location>
        <begin position="13"/>
        <end position="126"/>
    </location>
</feature>
<gene>
    <name evidence="6" type="ORF">RRU01S_37_00200</name>
</gene>
<keyword evidence="3" id="KW-0804">Transcription</keyword>
<name>A0A081D391_9HYPH</name>
<evidence type="ECO:0000313" key="7">
    <source>
        <dbReference type="Proteomes" id="UP000028701"/>
    </source>
</evidence>
<dbReference type="Proteomes" id="UP000028701">
    <property type="component" value="Unassembled WGS sequence"/>
</dbReference>
<accession>A0A081D391</accession>
<keyword evidence="2" id="KW-0805">Transcription regulation</keyword>
<comment type="caution">
    <text evidence="6">The sequence shown here is derived from an EMBL/GenBank/DDBJ whole genome shotgun (WGS) entry which is preliminary data.</text>
</comment>
<evidence type="ECO:0000256" key="4">
    <source>
        <dbReference type="PROSITE-ProRule" id="PRU00169"/>
    </source>
</evidence>
<dbReference type="eggNOG" id="COG0784">
    <property type="taxonomic scope" value="Bacteria"/>
</dbReference>
<dbReference type="GO" id="GO:0000160">
    <property type="term" value="P:phosphorelay signal transduction system"/>
    <property type="evidence" value="ECO:0007669"/>
    <property type="project" value="InterPro"/>
</dbReference>
<dbReference type="OrthoDB" id="9784719at2"/>
<proteinExistence type="predicted"/>